<feature type="domain" description="Glycosyltransferase 2-like" evidence="2">
    <location>
        <begin position="7"/>
        <end position="122"/>
    </location>
</feature>
<dbReference type="STRING" id="1798531.A2392_03350"/>
<sequence>MKTPILSICIPTYNRAHHLANALESILCQLEDSHELSPLVEVVVSDNASLDDTRSVVLHYQSLIPNLIYSRNEENIGFDYNTLRAVQSATGTYCWYLGDDDIIINGALNVVVGICRDLTFDIGGTNIELLTKESDWKKRRIYTPDDTVVMHDPNKYYFNGYCQGTLSALIFRRDSWLEVVPKDNFIEGWLYYETVLCLLGRSQKQFFISKPMIMAGDDCRWAENGGELFTYINSNAVRRRMLDWGFDISRMKEELRRNEKQLPLFLLRAKGHGLPITLKNLRFIWINMHHVGLVYLIWASLIFFIPNPIIRLIRDARKHVSSTL</sequence>
<dbReference type="SUPFAM" id="SSF53448">
    <property type="entry name" value="Nucleotide-diphospho-sugar transferases"/>
    <property type="match status" value="1"/>
</dbReference>
<dbReference type="GO" id="GO:0016758">
    <property type="term" value="F:hexosyltransferase activity"/>
    <property type="evidence" value="ECO:0007669"/>
    <property type="project" value="UniProtKB-ARBA"/>
</dbReference>
<dbReference type="InterPro" id="IPR001173">
    <property type="entry name" value="Glyco_trans_2-like"/>
</dbReference>
<keyword evidence="1" id="KW-0812">Transmembrane</keyword>
<dbReference type="EMBL" id="MFMS01000007">
    <property type="protein sequence ID" value="OGG85496.1"/>
    <property type="molecule type" value="Genomic_DNA"/>
</dbReference>
<organism evidence="3 4">
    <name type="scientific">Candidatus Kaiserbacteria bacterium RIFOXYB1_FULL_46_14</name>
    <dbReference type="NCBI Taxonomy" id="1798531"/>
    <lineage>
        <taxon>Bacteria</taxon>
        <taxon>Candidatus Kaiseribacteriota</taxon>
    </lineage>
</organism>
<dbReference type="PANTHER" id="PTHR22916">
    <property type="entry name" value="GLYCOSYLTRANSFERASE"/>
    <property type="match status" value="1"/>
</dbReference>
<keyword evidence="1" id="KW-1133">Transmembrane helix</keyword>
<dbReference type="CDD" id="cd00761">
    <property type="entry name" value="Glyco_tranf_GTA_type"/>
    <property type="match status" value="1"/>
</dbReference>
<dbReference type="AlphaFoldDB" id="A0A1F6FI16"/>
<evidence type="ECO:0000256" key="1">
    <source>
        <dbReference type="SAM" id="Phobius"/>
    </source>
</evidence>
<feature type="transmembrane region" description="Helical" evidence="1">
    <location>
        <begin position="283"/>
        <end position="305"/>
    </location>
</feature>
<dbReference type="Gene3D" id="3.90.550.10">
    <property type="entry name" value="Spore Coat Polysaccharide Biosynthesis Protein SpsA, Chain A"/>
    <property type="match status" value="1"/>
</dbReference>
<evidence type="ECO:0000313" key="4">
    <source>
        <dbReference type="Proteomes" id="UP000177395"/>
    </source>
</evidence>
<keyword evidence="1" id="KW-0472">Membrane</keyword>
<protein>
    <recommendedName>
        <fullName evidence="2">Glycosyltransferase 2-like domain-containing protein</fullName>
    </recommendedName>
</protein>
<name>A0A1F6FI16_9BACT</name>
<dbReference type="Pfam" id="PF00535">
    <property type="entry name" value="Glycos_transf_2"/>
    <property type="match status" value="1"/>
</dbReference>
<dbReference type="InterPro" id="IPR029044">
    <property type="entry name" value="Nucleotide-diphossugar_trans"/>
</dbReference>
<reference evidence="3 4" key="1">
    <citation type="journal article" date="2016" name="Nat. Commun.">
        <title>Thousands of microbial genomes shed light on interconnected biogeochemical processes in an aquifer system.</title>
        <authorList>
            <person name="Anantharaman K."/>
            <person name="Brown C.T."/>
            <person name="Hug L.A."/>
            <person name="Sharon I."/>
            <person name="Castelle C.J."/>
            <person name="Probst A.J."/>
            <person name="Thomas B.C."/>
            <person name="Singh A."/>
            <person name="Wilkins M.J."/>
            <person name="Karaoz U."/>
            <person name="Brodie E.L."/>
            <person name="Williams K.H."/>
            <person name="Hubbard S.S."/>
            <person name="Banfield J.F."/>
        </authorList>
    </citation>
    <scope>NUCLEOTIDE SEQUENCE [LARGE SCALE GENOMIC DNA]</scope>
</reference>
<evidence type="ECO:0000313" key="3">
    <source>
        <dbReference type="EMBL" id="OGG85496.1"/>
    </source>
</evidence>
<proteinExistence type="predicted"/>
<accession>A0A1F6FI16</accession>
<gene>
    <name evidence="3" type="ORF">A2392_03350</name>
</gene>
<evidence type="ECO:0000259" key="2">
    <source>
        <dbReference type="Pfam" id="PF00535"/>
    </source>
</evidence>
<dbReference type="Proteomes" id="UP000177395">
    <property type="component" value="Unassembled WGS sequence"/>
</dbReference>
<comment type="caution">
    <text evidence="3">The sequence shown here is derived from an EMBL/GenBank/DDBJ whole genome shotgun (WGS) entry which is preliminary data.</text>
</comment>
<dbReference type="PANTHER" id="PTHR22916:SF3">
    <property type="entry name" value="UDP-GLCNAC:BETAGAL BETA-1,3-N-ACETYLGLUCOSAMINYLTRANSFERASE-LIKE PROTEIN 1"/>
    <property type="match status" value="1"/>
</dbReference>